<dbReference type="PANTHER" id="PTHR21228">
    <property type="entry name" value="FAST LEU-RICH DOMAIN-CONTAINING"/>
    <property type="match status" value="1"/>
</dbReference>
<dbReference type="GO" id="GO:0000963">
    <property type="term" value="P:mitochondrial RNA processing"/>
    <property type="evidence" value="ECO:0007669"/>
    <property type="project" value="TreeGrafter"/>
</dbReference>
<dbReference type="Proteomes" id="UP000186817">
    <property type="component" value="Unassembled WGS sequence"/>
</dbReference>
<evidence type="ECO:0000259" key="1">
    <source>
        <dbReference type="Pfam" id="PF26188"/>
    </source>
</evidence>
<dbReference type="GO" id="GO:0044528">
    <property type="term" value="P:regulation of mitochondrial mRNA stability"/>
    <property type="evidence" value="ECO:0007669"/>
    <property type="project" value="TreeGrafter"/>
</dbReference>
<dbReference type="OrthoDB" id="2019031at2759"/>
<protein>
    <submittedName>
        <fullName evidence="2">Protein TBRG4</fullName>
    </submittedName>
</protein>
<organism evidence="2 3">
    <name type="scientific">Symbiodinium microadriaticum</name>
    <name type="common">Dinoflagellate</name>
    <name type="synonym">Zooxanthella microadriatica</name>
    <dbReference type="NCBI Taxonomy" id="2951"/>
    <lineage>
        <taxon>Eukaryota</taxon>
        <taxon>Sar</taxon>
        <taxon>Alveolata</taxon>
        <taxon>Dinophyceae</taxon>
        <taxon>Suessiales</taxon>
        <taxon>Symbiodiniaceae</taxon>
        <taxon>Symbiodinium</taxon>
    </lineage>
</organism>
<dbReference type="Pfam" id="PF26188">
    <property type="entry name" value="RESC6"/>
    <property type="match status" value="1"/>
</dbReference>
<dbReference type="PANTHER" id="PTHR21228:SF40">
    <property type="entry name" value="LD45607P"/>
    <property type="match status" value="1"/>
</dbReference>
<dbReference type="GO" id="GO:0005759">
    <property type="term" value="C:mitochondrial matrix"/>
    <property type="evidence" value="ECO:0007669"/>
    <property type="project" value="TreeGrafter"/>
</dbReference>
<comment type="caution">
    <text evidence="2">The sequence shown here is derived from an EMBL/GenBank/DDBJ whole genome shotgun (WGS) entry which is preliminary data.</text>
</comment>
<evidence type="ECO:0000313" key="2">
    <source>
        <dbReference type="EMBL" id="OLQ11203.1"/>
    </source>
</evidence>
<keyword evidence="3" id="KW-1185">Reference proteome</keyword>
<proteinExistence type="predicted"/>
<dbReference type="InterPro" id="IPR050870">
    <property type="entry name" value="FAST_kinase"/>
</dbReference>
<gene>
    <name evidence="2" type="primary">tbrg4</name>
    <name evidence="2" type="ORF">AK812_SmicGene4992</name>
</gene>
<dbReference type="AlphaFoldDB" id="A0A1Q9EUX0"/>
<accession>A0A1Q9EUX0</accession>
<dbReference type="OMA" id="HRIAKAD"/>
<evidence type="ECO:0000313" key="3">
    <source>
        <dbReference type="Proteomes" id="UP000186817"/>
    </source>
</evidence>
<reference evidence="2 3" key="1">
    <citation type="submission" date="2016-02" db="EMBL/GenBank/DDBJ databases">
        <title>Genome analysis of coral dinoflagellate symbionts highlights evolutionary adaptations to a symbiotic lifestyle.</title>
        <authorList>
            <person name="Aranda M."/>
            <person name="Li Y."/>
            <person name="Liew Y.J."/>
            <person name="Baumgarten S."/>
            <person name="Simakov O."/>
            <person name="Wilson M."/>
            <person name="Piel J."/>
            <person name="Ashoor H."/>
            <person name="Bougouffa S."/>
            <person name="Bajic V.B."/>
            <person name="Ryu T."/>
            <person name="Ravasi T."/>
            <person name="Bayer T."/>
            <person name="Micklem G."/>
            <person name="Kim H."/>
            <person name="Bhak J."/>
            <person name="Lajeunesse T.C."/>
            <person name="Voolstra C.R."/>
        </authorList>
    </citation>
    <scope>NUCLEOTIDE SEQUENCE [LARGE SCALE GENOMIC DNA]</scope>
    <source>
        <strain evidence="2 3">CCMP2467</strain>
    </source>
</reference>
<sequence length="374" mass="42346">MKDMCNRADKDLCNYQLESAHPVLHRHHQVESVLPPTPSSQPRVTGIFHSTSTWKREDRLELKAGVAGQVLACVAVKELEKPWLGIACRGIFCWRKQMIMMMMIMMRQFQFRRMQTDPHKALARSAALHRIAKADDHHQVKGDERLRALASKATRELVKWDKLKKPQTMSKIVWAMAKLDLRLHKLVAKVTDEALQKLPEFEPQQLVNMMWSYATLRSDAPLSDMAGGLRGRVSSLAPLGRANLCWAVAKLQVREEWLLRELVQECQSAIPEMNGQNLANTSWALATLRVADDRFFESVAKVVAAQCGEFAQQNISNTAWAFAKLQIKRPDMMAAISRCVQQRAAEMPPQGIANTAWSFATLNIRDDGLMHKTG</sequence>
<dbReference type="GO" id="GO:0003723">
    <property type="term" value="F:RNA binding"/>
    <property type="evidence" value="ECO:0007669"/>
    <property type="project" value="TreeGrafter"/>
</dbReference>
<dbReference type="GO" id="GO:0035770">
    <property type="term" value="C:ribonucleoprotein granule"/>
    <property type="evidence" value="ECO:0007669"/>
    <property type="project" value="TreeGrafter"/>
</dbReference>
<dbReference type="InterPro" id="IPR058917">
    <property type="entry name" value="RESC6_dom"/>
</dbReference>
<dbReference type="EMBL" id="LSRX01000063">
    <property type="protein sequence ID" value="OLQ11203.1"/>
    <property type="molecule type" value="Genomic_DNA"/>
</dbReference>
<name>A0A1Q9EUX0_SYMMI</name>
<feature type="domain" description="RNA-editing substrate-binding complex 6 protein" evidence="1">
    <location>
        <begin position="268"/>
        <end position="366"/>
    </location>
</feature>